<evidence type="ECO:0000256" key="1">
    <source>
        <dbReference type="SAM" id="MobiDB-lite"/>
    </source>
</evidence>
<keyword evidence="3" id="KW-1185">Reference proteome</keyword>
<dbReference type="Proteomes" id="UP000005239">
    <property type="component" value="Unassembled WGS sequence"/>
</dbReference>
<feature type="compositionally biased region" description="Acidic residues" evidence="1">
    <location>
        <begin position="53"/>
        <end position="67"/>
    </location>
</feature>
<proteinExistence type="predicted"/>
<feature type="compositionally biased region" description="Basic and acidic residues" evidence="1">
    <location>
        <begin position="10"/>
        <end position="29"/>
    </location>
</feature>
<gene>
    <name evidence="2" type="primary">WBGene00283559</name>
</gene>
<dbReference type="AlphaFoldDB" id="A0A2A6D0Y8"/>
<evidence type="ECO:0000313" key="3">
    <source>
        <dbReference type="Proteomes" id="UP000005239"/>
    </source>
</evidence>
<feature type="region of interest" description="Disordered" evidence="1">
    <location>
        <begin position="1"/>
        <end position="67"/>
    </location>
</feature>
<feature type="compositionally biased region" description="Basic residues" evidence="1">
    <location>
        <begin position="30"/>
        <end position="44"/>
    </location>
</feature>
<protein>
    <submittedName>
        <fullName evidence="2">Uncharacterized protein</fullName>
    </submittedName>
</protein>
<reference evidence="2" key="2">
    <citation type="submission" date="2022-06" db="UniProtKB">
        <authorList>
            <consortium name="EnsemblMetazoa"/>
        </authorList>
    </citation>
    <scope>IDENTIFICATION</scope>
    <source>
        <strain evidence="2">PS312</strain>
    </source>
</reference>
<reference evidence="3" key="1">
    <citation type="journal article" date="2008" name="Nat. Genet.">
        <title>The Pristionchus pacificus genome provides a unique perspective on nematode lifestyle and parasitism.</title>
        <authorList>
            <person name="Dieterich C."/>
            <person name="Clifton S.W."/>
            <person name="Schuster L.N."/>
            <person name="Chinwalla A."/>
            <person name="Delehaunty K."/>
            <person name="Dinkelacker I."/>
            <person name="Fulton L."/>
            <person name="Fulton R."/>
            <person name="Godfrey J."/>
            <person name="Minx P."/>
            <person name="Mitreva M."/>
            <person name="Roeseler W."/>
            <person name="Tian H."/>
            <person name="Witte H."/>
            <person name="Yang S.P."/>
            <person name="Wilson R.K."/>
            <person name="Sommer R.J."/>
        </authorList>
    </citation>
    <scope>NUCLEOTIDE SEQUENCE [LARGE SCALE GENOMIC DNA]</scope>
    <source>
        <strain evidence="3">PS312</strain>
    </source>
</reference>
<sequence>MEKNVTQQKEQFRVRDGFRGRERGGESRQVKKKKGTRANRRRKKSSDPSPYYEDIESDPREEEEEGEEEWEWVIVEIENETHRGLTRSALMIER</sequence>
<evidence type="ECO:0000313" key="2">
    <source>
        <dbReference type="EnsemblMetazoa" id="PPA45190.1"/>
    </source>
</evidence>
<organism evidence="2 3">
    <name type="scientific">Pristionchus pacificus</name>
    <name type="common">Parasitic nematode worm</name>
    <dbReference type="NCBI Taxonomy" id="54126"/>
    <lineage>
        <taxon>Eukaryota</taxon>
        <taxon>Metazoa</taxon>
        <taxon>Ecdysozoa</taxon>
        <taxon>Nematoda</taxon>
        <taxon>Chromadorea</taxon>
        <taxon>Rhabditida</taxon>
        <taxon>Rhabditina</taxon>
        <taxon>Diplogasteromorpha</taxon>
        <taxon>Diplogasteroidea</taxon>
        <taxon>Neodiplogasteridae</taxon>
        <taxon>Pristionchus</taxon>
    </lineage>
</organism>
<accession>A0A2A6D0Y8</accession>
<accession>A0A8R1V2X9</accession>
<dbReference type="EnsemblMetazoa" id="PPA45190.1">
    <property type="protein sequence ID" value="PPA45190.1"/>
    <property type="gene ID" value="WBGene00283559"/>
</dbReference>
<name>A0A2A6D0Y8_PRIPA</name>